<reference evidence="1 2" key="1">
    <citation type="submission" date="2024-01" db="EMBL/GenBank/DDBJ databases">
        <title>New evidence supports the origin of RcGTA from prophage.</title>
        <authorList>
            <person name="Xu Y."/>
            <person name="Liu B."/>
            <person name="Chen F."/>
        </authorList>
    </citation>
    <scope>NUCLEOTIDE SEQUENCE [LARGE SCALE GENOMIC DNA]</scope>
    <source>
        <strain evidence="1 2">CBW1107-2</strain>
    </source>
</reference>
<keyword evidence="2" id="KW-1185">Reference proteome</keyword>
<organism evidence="1 2">
    <name type="scientific">Neoaquamicrobium sediminum</name>
    <dbReference type="NCBI Taxonomy" id="1849104"/>
    <lineage>
        <taxon>Bacteria</taxon>
        <taxon>Pseudomonadati</taxon>
        <taxon>Pseudomonadota</taxon>
        <taxon>Alphaproteobacteria</taxon>
        <taxon>Hyphomicrobiales</taxon>
        <taxon>Phyllobacteriaceae</taxon>
        <taxon>Neoaquamicrobium</taxon>
    </lineage>
</organism>
<comment type="caution">
    <text evidence="1">The sequence shown here is derived from an EMBL/GenBank/DDBJ whole genome shotgun (WGS) entry which is preliminary data.</text>
</comment>
<protein>
    <submittedName>
        <fullName evidence="1">Uncharacterized protein</fullName>
    </submittedName>
</protein>
<evidence type="ECO:0000313" key="2">
    <source>
        <dbReference type="Proteomes" id="UP001559025"/>
    </source>
</evidence>
<evidence type="ECO:0000313" key="1">
    <source>
        <dbReference type="EMBL" id="MEX4010233.1"/>
    </source>
</evidence>
<proteinExistence type="predicted"/>
<dbReference type="RefSeq" id="WP_368804945.1">
    <property type="nucleotide sequence ID" value="NZ_JAZHFV010000010.1"/>
</dbReference>
<gene>
    <name evidence="1" type="ORF">V1479_23205</name>
</gene>
<dbReference type="Proteomes" id="UP001559025">
    <property type="component" value="Unassembled WGS sequence"/>
</dbReference>
<accession>A0ABV3WZX1</accession>
<name>A0ABV3WZX1_9HYPH</name>
<sequence length="170" mass="19080">MAFESRLSPARSNGGVLGSHGGLVKKENFVSEIINAETRGLFVSYAKRSPESGFVISAANGPSEDPVWKINAIAVDWIFYKEKSFAGDCDSDRVKIDDIMNDLLGRKIIAFRVSDNGRIRIIFSEDRYVDITIPNADDDLYWVIGRVERWILAFGRDGMRFTDLGRVRGL</sequence>
<dbReference type="EMBL" id="JAZHFV010000010">
    <property type="protein sequence ID" value="MEX4010233.1"/>
    <property type="molecule type" value="Genomic_DNA"/>
</dbReference>